<dbReference type="SUPFAM" id="SSF53474">
    <property type="entry name" value="alpha/beta-Hydrolases"/>
    <property type="match status" value="1"/>
</dbReference>
<organism evidence="2 3">
    <name type="scientific">Pseudothauera rhizosphaerae</name>
    <dbReference type="NCBI Taxonomy" id="2565932"/>
    <lineage>
        <taxon>Bacteria</taxon>
        <taxon>Pseudomonadati</taxon>
        <taxon>Pseudomonadota</taxon>
        <taxon>Betaproteobacteria</taxon>
        <taxon>Rhodocyclales</taxon>
        <taxon>Zoogloeaceae</taxon>
        <taxon>Pseudothauera</taxon>
    </lineage>
</organism>
<reference evidence="2 3" key="1">
    <citation type="submission" date="2019-04" db="EMBL/GenBank/DDBJ databases">
        <title>Azoarcus rhizosphaerae sp. nov. isolated from rhizosphere of Ficus religiosa.</title>
        <authorList>
            <person name="Lin S.-Y."/>
            <person name="Hameed A."/>
            <person name="Hsu Y.-H."/>
            <person name="Young C.-C."/>
        </authorList>
    </citation>
    <scope>NUCLEOTIDE SEQUENCE [LARGE SCALE GENOMIC DNA]</scope>
    <source>
        <strain evidence="2 3">CC-YHH848</strain>
    </source>
</reference>
<evidence type="ECO:0000313" key="2">
    <source>
        <dbReference type="EMBL" id="THF65195.1"/>
    </source>
</evidence>
<feature type="region of interest" description="Disordered" evidence="1">
    <location>
        <begin position="288"/>
        <end position="357"/>
    </location>
</feature>
<dbReference type="InterPro" id="IPR029058">
    <property type="entry name" value="AB_hydrolase_fold"/>
</dbReference>
<comment type="caution">
    <text evidence="2">The sequence shown here is derived from an EMBL/GenBank/DDBJ whole genome shotgun (WGS) entry which is preliminary data.</text>
</comment>
<dbReference type="Proteomes" id="UP000307956">
    <property type="component" value="Unassembled WGS sequence"/>
</dbReference>
<evidence type="ECO:0000256" key="1">
    <source>
        <dbReference type="SAM" id="MobiDB-lite"/>
    </source>
</evidence>
<dbReference type="EMBL" id="SSOD01000001">
    <property type="protein sequence ID" value="THF65195.1"/>
    <property type="molecule type" value="Genomic_DNA"/>
</dbReference>
<keyword evidence="3" id="KW-1185">Reference proteome</keyword>
<accession>A0A4S4AYJ1</accession>
<dbReference type="AlphaFoldDB" id="A0A4S4AYJ1"/>
<sequence>MSAPTVLPGRRRLLQFASALLLTACAGRPPQRPDDEEARRRFTERGYLPTLPHREESFRDTWQVDGEDLTLELLLPRGLGHAPLVLYLPGLGEPPGAGQAWRQSWAQAGYAVASFHSAAGTGVWSSPAARRGDFSAIAREQFGSAALARRIRQARLVLDGIAQRSGQPPYRHIDLRHIALAGFDLGAQTALAFAGERHTGLTEEANAALALPALDAVIALSPPVRGAQDEPEGRFGAIRLPLLLLTGRDDADPLDPALAPQQRQLPYRYLPPGDKYLLVLAQGAHRTLSGSAQPTAGRDERPAGGPSGGRGPGGGAGGPPGGGAGGFGGGAGGPGGSRGGRPPGGGAPDGADDARREQTILTQVSLAFLDAALKDGGRAREWLARDVSHWIGDAGTWQAK</sequence>
<protein>
    <submittedName>
        <fullName evidence="2">Alpha/beta hydrolase</fullName>
    </submittedName>
</protein>
<feature type="compositionally biased region" description="Gly residues" evidence="1">
    <location>
        <begin position="305"/>
        <end position="348"/>
    </location>
</feature>
<evidence type="ECO:0000313" key="3">
    <source>
        <dbReference type="Proteomes" id="UP000307956"/>
    </source>
</evidence>
<name>A0A4S4AYJ1_9RHOO</name>
<dbReference type="OrthoDB" id="5562201at2"/>
<gene>
    <name evidence="2" type="ORF">E6O51_00925</name>
</gene>
<dbReference type="Gene3D" id="3.40.50.1820">
    <property type="entry name" value="alpha/beta hydrolase"/>
    <property type="match status" value="1"/>
</dbReference>
<proteinExistence type="predicted"/>
<dbReference type="GO" id="GO:0016787">
    <property type="term" value="F:hydrolase activity"/>
    <property type="evidence" value="ECO:0007669"/>
    <property type="project" value="UniProtKB-KW"/>
</dbReference>
<keyword evidence="2" id="KW-0378">Hydrolase</keyword>
<dbReference type="RefSeq" id="WP_136383088.1">
    <property type="nucleotide sequence ID" value="NZ_SSOD01000001.1"/>
</dbReference>